<name>A0A0N4XCD1_NIPBR</name>
<protein>
    <submittedName>
        <fullName evidence="2 4">Uncharacterized protein</fullName>
    </submittedName>
</protein>
<dbReference type="Pfam" id="PF17305">
    <property type="entry name" value="DUF5354"/>
    <property type="match status" value="1"/>
</dbReference>
<reference evidence="4" key="1">
    <citation type="submission" date="2017-02" db="UniProtKB">
        <authorList>
            <consortium name="WormBaseParasite"/>
        </authorList>
    </citation>
    <scope>IDENTIFICATION</scope>
</reference>
<dbReference type="AlphaFoldDB" id="A0A0N4XCD1"/>
<dbReference type="InterPro" id="IPR035291">
    <property type="entry name" value="DUF5354"/>
</dbReference>
<sequence length="131" mass="15341">MHPVLALTLGMLPFSWALICYENDEKGNVKEVSNDQWSYCAFIPESEHTNGRMFGLGKEVDNLEVYDVAFKQSDDLYKVLTLCVYEKYELDKLSPRFGRPEFMFRCVCNYNRCNAHKTFQRYLTGIRADNE</sequence>
<feature type="signal peptide" evidence="1">
    <location>
        <begin position="1"/>
        <end position="17"/>
    </location>
</feature>
<keyword evidence="1" id="KW-0732">Signal</keyword>
<dbReference type="EMBL" id="UYSL01000021">
    <property type="protein sequence ID" value="VDL62189.1"/>
    <property type="molecule type" value="Genomic_DNA"/>
</dbReference>
<dbReference type="OrthoDB" id="5840767at2759"/>
<accession>A0A0N4XCD1</accession>
<dbReference type="Proteomes" id="UP000271162">
    <property type="component" value="Unassembled WGS sequence"/>
</dbReference>
<feature type="chain" id="PRO_5043124477" evidence="1">
    <location>
        <begin position="18"/>
        <end position="131"/>
    </location>
</feature>
<proteinExistence type="predicted"/>
<dbReference type="WBParaSite" id="NBR_0000009801-mRNA-1">
    <property type="protein sequence ID" value="NBR_0000009801-mRNA-1"/>
    <property type="gene ID" value="NBR_0000009801"/>
</dbReference>
<evidence type="ECO:0000313" key="2">
    <source>
        <dbReference type="EMBL" id="VDL62189.1"/>
    </source>
</evidence>
<organism evidence="4">
    <name type="scientific">Nippostrongylus brasiliensis</name>
    <name type="common">Rat hookworm</name>
    <dbReference type="NCBI Taxonomy" id="27835"/>
    <lineage>
        <taxon>Eukaryota</taxon>
        <taxon>Metazoa</taxon>
        <taxon>Ecdysozoa</taxon>
        <taxon>Nematoda</taxon>
        <taxon>Chromadorea</taxon>
        <taxon>Rhabditida</taxon>
        <taxon>Rhabditina</taxon>
        <taxon>Rhabditomorpha</taxon>
        <taxon>Strongyloidea</taxon>
        <taxon>Heligmosomidae</taxon>
        <taxon>Nippostrongylus</taxon>
    </lineage>
</organism>
<keyword evidence="3" id="KW-1185">Reference proteome</keyword>
<gene>
    <name evidence="2" type="ORF">NBR_LOCUS99</name>
</gene>
<reference evidence="2 3" key="2">
    <citation type="submission" date="2018-11" db="EMBL/GenBank/DDBJ databases">
        <authorList>
            <consortium name="Pathogen Informatics"/>
        </authorList>
    </citation>
    <scope>NUCLEOTIDE SEQUENCE [LARGE SCALE GENOMIC DNA]</scope>
</reference>
<evidence type="ECO:0000313" key="3">
    <source>
        <dbReference type="Proteomes" id="UP000271162"/>
    </source>
</evidence>
<evidence type="ECO:0000313" key="4">
    <source>
        <dbReference type="WBParaSite" id="NBR_0000009801-mRNA-1"/>
    </source>
</evidence>
<evidence type="ECO:0000256" key="1">
    <source>
        <dbReference type="SAM" id="SignalP"/>
    </source>
</evidence>
<dbReference type="OMA" id="DYCVFIP"/>